<proteinExistence type="predicted"/>
<dbReference type="AlphaFoldDB" id="A0A7S0EC89"/>
<feature type="compositionally biased region" description="Basic and acidic residues" evidence="1">
    <location>
        <begin position="19"/>
        <end position="30"/>
    </location>
</feature>
<gene>
    <name evidence="2" type="ORF">HPHI1048_LOCUS7956</name>
</gene>
<feature type="region of interest" description="Disordered" evidence="1">
    <location>
        <begin position="1"/>
        <end position="64"/>
    </location>
</feature>
<reference evidence="2" key="1">
    <citation type="submission" date="2021-01" db="EMBL/GenBank/DDBJ databases">
        <authorList>
            <person name="Corre E."/>
            <person name="Pelletier E."/>
            <person name="Niang G."/>
            <person name="Scheremetjew M."/>
            <person name="Finn R."/>
            <person name="Kale V."/>
            <person name="Holt S."/>
            <person name="Cochrane G."/>
            <person name="Meng A."/>
            <person name="Brown T."/>
            <person name="Cohen L."/>
        </authorList>
    </citation>
    <scope>NUCLEOTIDE SEQUENCE</scope>
    <source>
        <strain evidence="2">CCMP325</strain>
    </source>
</reference>
<dbReference type="EMBL" id="HBEO01011571">
    <property type="protein sequence ID" value="CAD8479457.1"/>
    <property type="molecule type" value="Transcribed_RNA"/>
</dbReference>
<protein>
    <submittedName>
        <fullName evidence="2">Uncharacterized protein</fullName>
    </submittedName>
</protein>
<feature type="compositionally biased region" description="Basic and acidic residues" evidence="1">
    <location>
        <begin position="38"/>
        <end position="47"/>
    </location>
</feature>
<accession>A0A7S0EC89</accession>
<name>A0A7S0EC89_9CRYP</name>
<evidence type="ECO:0000256" key="1">
    <source>
        <dbReference type="SAM" id="MobiDB-lite"/>
    </source>
</evidence>
<evidence type="ECO:0000313" key="2">
    <source>
        <dbReference type="EMBL" id="CAD8479457.1"/>
    </source>
</evidence>
<sequence>MPAKKGNYRGRGTFCHAGSSDREASLDSVRRSMLASPDDERSLTEHEDNAEEVEEQNFSSPQLEERQMNRMTADFIEAPSTPFSNDRETAHTALRLSTCVEKARCPIAHSGHCVEKTFVNDCFALRRILLIDQVNSTRVDCDYPCSLG</sequence>
<organism evidence="2">
    <name type="scientific">Hanusia phi</name>
    <dbReference type="NCBI Taxonomy" id="3032"/>
    <lineage>
        <taxon>Eukaryota</taxon>
        <taxon>Cryptophyceae</taxon>
        <taxon>Pyrenomonadales</taxon>
        <taxon>Geminigeraceae</taxon>
        <taxon>Hanusia</taxon>
    </lineage>
</organism>